<proteinExistence type="predicted"/>
<accession>A0A1G4IEZ8</accession>
<dbReference type="InterPro" id="IPR013922">
    <property type="entry name" value="Cyclin_PHO80-like"/>
</dbReference>
<protein>
    <submittedName>
        <fullName evidence="1">CYC2-like cyclin, putative</fullName>
    </submittedName>
</protein>
<comment type="caution">
    <text evidence="1">The sequence shown here is derived from an EMBL/GenBank/DDBJ whole genome shotgun (WGS) entry which is preliminary data.</text>
</comment>
<dbReference type="InterPro" id="IPR036915">
    <property type="entry name" value="Cyclin-like_sf"/>
</dbReference>
<evidence type="ECO:0000313" key="1">
    <source>
        <dbReference type="EMBL" id="SCU70933.1"/>
    </source>
</evidence>
<dbReference type="GeneID" id="92376448"/>
<keyword evidence="2" id="KW-1185">Reference proteome</keyword>
<reference evidence="1" key="1">
    <citation type="submission" date="2016-09" db="EMBL/GenBank/DDBJ databases">
        <authorList>
            <person name="Hebert L."/>
            <person name="Moumen B."/>
        </authorList>
    </citation>
    <scope>NUCLEOTIDE SEQUENCE [LARGE SCALE GENOMIC DNA]</scope>
    <source>
        <strain evidence="1">OVI</strain>
    </source>
</reference>
<name>A0A1G4IEZ8_TRYEQ</name>
<dbReference type="GO" id="GO:0019901">
    <property type="term" value="F:protein kinase binding"/>
    <property type="evidence" value="ECO:0007669"/>
    <property type="project" value="InterPro"/>
</dbReference>
<gene>
    <name evidence="1" type="ORF">TEOVI_000250800</name>
</gene>
<dbReference type="Gene3D" id="1.10.472.10">
    <property type="entry name" value="Cyclin-like"/>
    <property type="match status" value="1"/>
</dbReference>
<dbReference type="RefSeq" id="XP_067081678.1">
    <property type="nucleotide sequence ID" value="XM_067225577.1"/>
</dbReference>
<dbReference type="Pfam" id="PF08613">
    <property type="entry name" value="Cyclin"/>
    <property type="match status" value="1"/>
</dbReference>
<evidence type="ECO:0000313" key="2">
    <source>
        <dbReference type="Proteomes" id="UP000195570"/>
    </source>
</evidence>
<dbReference type="Proteomes" id="UP000195570">
    <property type="component" value="Unassembled WGS sequence"/>
</dbReference>
<dbReference type="VEuPathDB" id="TriTrypDB:TEOVI_000250800"/>
<dbReference type="PANTHER" id="PTHR15615:SF108">
    <property type="entry name" value="PROTEIN CNPPD1"/>
    <property type="match status" value="1"/>
</dbReference>
<dbReference type="AlphaFoldDB" id="A0A1G4IEZ8"/>
<organism evidence="1 2">
    <name type="scientific">Trypanosoma equiperdum</name>
    <dbReference type="NCBI Taxonomy" id="5694"/>
    <lineage>
        <taxon>Eukaryota</taxon>
        <taxon>Discoba</taxon>
        <taxon>Euglenozoa</taxon>
        <taxon>Kinetoplastea</taxon>
        <taxon>Metakinetoplastina</taxon>
        <taxon>Trypanosomatida</taxon>
        <taxon>Trypanosomatidae</taxon>
        <taxon>Trypanosoma</taxon>
    </lineage>
</organism>
<dbReference type="PANTHER" id="PTHR15615">
    <property type="match status" value="1"/>
</dbReference>
<dbReference type="SUPFAM" id="SSF47954">
    <property type="entry name" value="Cyclin-like"/>
    <property type="match status" value="1"/>
</dbReference>
<dbReference type="EMBL" id="CZPT02001539">
    <property type="protein sequence ID" value="SCU70933.1"/>
    <property type="molecule type" value="Genomic_DNA"/>
</dbReference>
<sequence length="787" mass="87584">MTAQTPSGKAHCADHQTADMSLWELPVDEPFPLVQLVLSIHTLYNLPPELGRLDPRYEQLEIVMWPVVKYTYRERRIMHLPLPEHVFPVSVTAMVLRGDTYLIDFDGIKKDAACESSTSLSSSPSLEAPEGSSGEQPVIVKGNSATLQFPCPTGLRAVVRVSIGVRQRRLGFSAVRWITENANPRTTSDGIGVFSVATEEVYRTKLVTRVVGHSVGAMICSLGVNPYDGRDVIVQRLLRDKERFTSTYVSQRPVLEKANVEAMLRDGYSEQLIYRHMLLLVEPNHYKMRLEALFTMYDLNRRPSWWRDSLLQTDYILREEELIRRVCVEIGPECSATSPRYRLWAFRKKYSLSETSIVSCLRPIINSSVTEALLSEPGTIFAALTRRFGCEPLPTAYLFPPRSYEGEYRTFIFEALSLPLGPFMGKYTDVSHIARAKRAPFTSSPYEQPLAKVAAGSPHGGVMSEVDALRAKHAPEFVQIVPPIAAALRAVVEQSGKLPLEQQEKANAVTHIFCERQMSPQGPFHDFMHRLADLTFISPATLLGAAILLDRLCMRRPDILVTELNAPRLFLTSARVVSKVLELRSVSNRCFANAFGVNTKTLNLWEEFFIKMLKFDLCIKPQEFKEYTNLLFTSGAPPVRVAASPISRFRIHNDNLCTRMGSLTRKCEATTALSSRSLRSTAVEIPNMYTYNKRYGPRQGADTGLDGSNVVIGREDDAGNASAARDIKAAAGGSGGSLSTFEAGTMGCLSHVNDVGIRRGTEPTILPRKICNGRNLSPCLTVARRGS</sequence>